<sequence length="81" mass="9289">MITSLDFLGFIPLVSFLLFILGLGFYWLLAFFIIYHLIRFGIGTKPKKLSFIFLVGSIFLTLVVTVLFLNLNLYSLNKPLI</sequence>
<gene>
    <name evidence="2" type="ORF">A3D01_02170</name>
</gene>
<dbReference type="Proteomes" id="UP000177169">
    <property type="component" value="Unassembled WGS sequence"/>
</dbReference>
<reference evidence="2 3" key="1">
    <citation type="journal article" date="2016" name="Nat. Commun.">
        <title>Thousands of microbial genomes shed light on interconnected biogeochemical processes in an aquifer system.</title>
        <authorList>
            <person name="Anantharaman K."/>
            <person name="Brown C.T."/>
            <person name="Hug L.A."/>
            <person name="Sharon I."/>
            <person name="Castelle C.J."/>
            <person name="Probst A.J."/>
            <person name="Thomas B.C."/>
            <person name="Singh A."/>
            <person name="Wilkins M.J."/>
            <person name="Karaoz U."/>
            <person name="Brodie E.L."/>
            <person name="Williams K.H."/>
            <person name="Hubbard S.S."/>
            <person name="Banfield J.F."/>
        </authorList>
    </citation>
    <scope>NUCLEOTIDE SEQUENCE [LARGE SCALE GENOMIC DNA]</scope>
</reference>
<evidence type="ECO:0000256" key="1">
    <source>
        <dbReference type="SAM" id="Phobius"/>
    </source>
</evidence>
<dbReference type="EMBL" id="MGGR01000035">
    <property type="protein sequence ID" value="OGM32170.1"/>
    <property type="molecule type" value="Genomic_DNA"/>
</dbReference>
<keyword evidence="1" id="KW-1133">Transmembrane helix</keyword>
<proteinExistence type="predicted"/>
<evidence type="ECO:0000313" key="2">
    <source>
        <dbReference type="EMBL" id="OGM32170.1"/>
    </source>
</evidence>
<keyword evidence="1" id="KW-0812">Transmembrane</keyword>
<feature type="transmembrane region" description="Helical" evidence="1">
    <location>
        <begin position="49"/>
        <end position="71"/>
    </location>
</feature>
<organism evidence="2 3">
    <name type="scientific">Candidatus Woesebacteria bacterium RIFCSPHIGHO2_02_FULL_39_13</name>
    <dbReference type="NCBI Taxonomy" id="1802505"/>
    <lineage>
        <taxon>Bacteria</taxon>
        <taxon>Candidatus Woeseibacteriota</taxon>
    </lineage>
</organism>
<dbReference type="STRING" id="1802505.A3D01_02170"/>
<protein>
    <submittedName>
        <fullName evidence="2">Uncharacterized protein</fullName>
    </submittedName>
</protein>
<comment type="caution">
    <text evidence="2">The sequence shown here is derived from an EMBL/GenBank/DDBJ whole genome shotgun (WGS) entry which is preliminary data.</text>
</comment>
<keyword evidence="1" id="KW-0472">Membrane</keyword>
<name>A0A1F7YY79_9BACT</name>
<accession>A0A1F7YY79</accession>
<feature type="transmembrane region" description="Helical" evidence="1">
    <location>
        <begin position="13"/>
        <end position="37"/>
    </location>
</feature>
<dbReference type="AlphaFoldDB" id="A0A1F7YY79"/>
<evidence type="ECO:0000313" key="3">
    <source>
        <dbReference type="Proteomes" id="UP000177169"/>
    </source>
</evidence>